<evidence type="ECO:0000313" key="21">
    <source>
        <dbReference type="EMBL" id="KAK4146382.1"/>
    </source>
</evidence>
<dbReference type="SUPFAM" id="SSF51366">
    <property type="entry name" value="Ribulose-phoshate binding barrel"/>
    <property type="match status" value="2"/>
</dbReference>
<comment type="catalytic activity">
    <reaction evidence="15 16">
        <text>chorismate + L-glutamine = anthranilate + pyruvate + L-glutamate + H(+)</text>
        <dbReference type="Rhea" id="RHEA:21732"/>
        <dbReference type="ChEBI" id="CHEBI:15361"/>
        <dbReference type="ChEBI" id="CHEBI:15378"/>
        <dbReference type="ChEBI" id="CHEBI:16567"/>
        <dbReference type="ChEBI" id="CHEBI:29748"/>
        <dbReference type="ChEBI" id="CHEBI:29985"/>
        <dbReference type="ChEBI" id="CHEBI:58359"/>
        <dbReference type="EC" id="4.1.3.27"/>
    </reaction>
</comment>
<keyword evidence="12 16" id="KW-0413">Isomerase</keyword>
<dbReference type="EC" id="4.1.3.27" evidence="16"/>
<evidence type="ECO:0000256" key="17">
    <source>
        <dbReference type="SAM" id="MobiDB-lite"/>
    </source>
</evidence>
<dbReference type="CDD" id="cd00405">
    <property type="entry name" value="PRAI"/>
    <property type="match status" value="1"/>
</dbReference>
<evidence type="ECO:0000256" key="6">
    <source>
        <dbReference type="ARBA" id="ARBA00004873"/>
    </source>
</evidence>
<dbReference type="Pfam" id="PF00697">
    <property type="entry name" value="PRAI"/>
    <property type="match status" value="1"/>
</dbReference>
<feature type="domain" description="N-(5'phosphoribosyl) anthranilate isomerase (PRAI)" evidence="20">
    <location>
        <begin position="605"/>
        <end position="775"/>
    </location>
</feature>
<dbReference type="EC" id="5.3.1.24" evidence="16"/>
<gene>
    <name evidence="21" type="ORF">C8A04DRAFT_9903</name>
</gene>
<evidence type="ECO:0000256" key="4">
    <source>
        <dbReference type="ARBA" id="ARBA00004664"/>
    </source>
</evidence>
<evidence type="ECO:0000259" key="19">
    <source>
        <dbReference type="Pfam" id="PF00218"/>
    </source>
</evidence>
<evidence type="ECO:0000256" key="13">
    <source>
        <dbReference type="ARBA" id="ARBA00023239"/>
    </source>
</evidence>
<organism evidence="21 22">
    <name type="scientific">Dichotomopilus funicola</name>
    <dbReference type="NCBI Taxonomy" id="1934379"/>
    <lineage>
        <taxon>Eukaryota</taxon>
        <taxon>Fungi</taxon>
        <taxon>Dikarya</taxon>
        <taxon>Ascomycota</taxon>
        <taxon>Pezizomycotina</taxon>
        <taxon>Sordariomycetes</taxon>
        <taxon>Sordariomycetidae</taxon>
        <taxon>Sordariales</taxon>
        <taxon>Chaetomiaceae</taxon>
        <taxon>Dichotomopilus</taxon>
    </lineage>
</organism>
<dbReference type="InterPro" id="IPR050472">
    <property type="entry name" value="Anth_synth/Amidotransfase"/>
</dbReference>
<evidence type="ECO:0000256" key="14">
    <source>
        <dbReference type="ARBA" id="ARBA00023268"/>
    </source>
</evidence>
<evidence type="ECO:0000256" key="11">
    <source>
        <dbReference type="ARBA" id="ARBA00023141"/>
    </source>
</evidence>
<dbReference type="GO" id="GO:0005829">
    <property type="term" value="C:cytosol"/>
    <property type="evidence" value="ECO:0007669"/>
    <property type="project" value="TreeGrafter"/>
</dbReference>
<accession>A0AAN6V7Y0</accession>
<dbReference type="CDD" id="cd01743">
    <property type="entry name" value="GATase1_Anthranilate_Synthase"/>
    <property type="match status" value="1"/>
</dbReference>
<proteinExistence type="inferred from homology"/>
<keyword evidence="22" id="KW-1185">Reference proteome</keyword>
<sequence>MPATPDIIDHSPHHPDPSPLVPTATNLVLIDNYDSFTWNVYQYLVLEGANVTVFRNDKISLDELIAKKPTQLVISPGPGHPGTDSGVSRDAIKHFAGKIPIFGVCMGQQCIFDVYGGEVSFAGEILHGKTSPLSHDAKGVYAGLNQGLPVTRYHSLAGTHVTLPGCLEVTSWIANEDGSKGVIMGVRHKEYTIEGVQFHPESILSADGRGMLRNFLRLQGGTWAENERLQQQTAAAADHDDKAKGAATPTSSLPEHTKTGGSNNILQKIYAHRRAAVAAQKEIPSQRPSDLQAAYDLNLAPPQISLIDRLRNSPFDVALAAEIKRGSPSKGIFALDIDAPTQARKYALAGASVISVLTEPEWFKGSIEDLRAVRQVLAGMPNRPAVLRKEFIFEEYQILEARLAGADTVLLIVKMLAPDVLTRLYQYSLSLDMEPLVEVQNADEMAVAIQLGAKVIGVNNRNLENFEVDLGTTGRLRSMVPKDTFLLALSGINSHQDVLDCKRDGVNGVLVGEAIMRAPDASKFIRELCAGPDAPAPTSNQNNPLLVKICGTRSAEAATAAIQAGADLVGMILVPGTKRCVSHETALAISEAVHAARQTTTPTPDTTTDFQIPQTATDFFTLTTTTLRHRTPLLVGVFMNQPLSDVLEKQRLYNLDLIQLHGSEPLEWASLIPVPVIRKFKPGQTGLGVRGLHALPLLDSGAGSGKTLDAEAVKKTLEGDGELRVLLAGGLEPGNVAEAVKGLGELGGRVVGVDVSSGVEVEGRQSLERIGEFVKAAKAIR</sequence>
<keyword evidence="10" id="KW-0315">Glutamine amidotransferase</keyword>
<feature type="domain" description="Glutamine amidotransferase" evidence="18">
    <location>
        <begin position="28"/>
        <end position="216"/>
    </location>
</feature>
<dbReference type="Gene3D" id="3.40.50.880">
    <property type="match status" value="1"/>
</dbReference>
<evidence type="ECO:0000313" key="22">
    <source>
        <dbReference type="Proteomes" id="UP001302676"/>
    </source>
</evidence>
<evidence type="ECO:0000259" key="20">
    <source>
        <dbReference type="Pfam" id="PF00697"/>
    </source>
</evidence>
<dbReference type="Proteomes" id="UP001302676">
    <property type="component" value="Unassembled WGS sequence"/>
</dbReference>
<evidence type="ECO:0000256" key="12">
    <source>
        <dbReference type="ARBA" id="ARBA00023235"/>
    </source>
</evidence>
<feature type="region of interest" description="Disordered" evidence="17">
    <location>
        <begin position="230"/>
        <end position="262"/>
    </location>
</feature>
<dbReference type="InterPro" id="IPR011060">
    <property type="entry name" value="RibuloseP-bd_barrel"/>
</dbReference>
<dbReference type="GO" id="GO:0000162">
    <property type="term" value="P:L-tryptophan biosynthetic process"/>
    <property type="evidence" value="ECO:0007669"/>
    <property type="project" value="UniProtKB-UniRule"/>
</dbReference>
<comment type="pathway">
    <text evidence="6 16">Amino-acid biosynthesis; L-tryptophan biosynthesis; L-tryptophan from chorismate: step 1/5.</text>
</comment>
<dbReference type="PANTHER" id="PTHR43418:SF4">
    <property type="entry name" value="MULTIFUNCTIONAL TRYPTOPHAN BIOSYNTHESIS PROTEIN"/>
    <property type="match status" value="1"/>
</dbReference>
<dbReference type="InterPro" id="IPR029062">
    <property type="entry name" value="Class_I_gatase-like"/>
</dbReference>
<dbReference type="PROSITE" id="PS51273">
    <property type="entry name" value="GATASE_TYPE_1"/>
    <property type="match status" value="1"/>
</dbReference>
<dbReference type="PANTHER" id="PTHR43418">
    <property type="entry name" value="MULTIFUNCTIONAL TRYPTOPHAN BIOSYNTHESIS PROTEIN-RELATED"/>
    <property type="match status" value="1"/>
</dbReference>
<dbReference type="InterPro" id="IPR017926">
    <property type="entry name" value="GATASE"/>
</dbReference>
<evidence type="ECO:0000256" key="10">
    <source>
        <dbReference type="ARBA" id="ARBA00022962"/>
    </source>
</evidence>
<evidence type="ECO:0000256" key="2">
    <source>
        <dbReference type="ARBA" id="ARBA00001633"/>
    </source>
</evidence>
<dbReference type="GO" id="GO:0004049">
    <property type="term" value="F:anthranilate synthase activity"/>
    <property type="evidence" value="ECO:0007669"/>
    <property type="project" value="UniProtKB-UniRule"/>
</dbReference>
<dbReference type="EC" id="4.1.1.48" evidence="16"/>
<evidence type="ECO:0000256" key="1">
    <source>
        <dbReference type="ARBA" id="ARBA00001164"/>
    </source>
</evidence>
<comment type="caution">
    <text evidence="21">The sequence shown here is derived from an EMBL/GenBank/DDBJ whole genome shotgun (WGS) entry which is preliminary data.</text>
</comment>
<comment type="catalytic activity">
    <reaction evidence="1 16">
        <text>N-(5-phospho-beta-D-ribosyl)anthranilate = 1-(2-carboxyphenylamino)-1-deoxy-D-ribulose 5-phosphate</text>
        <dbReference type="Rhea" id="RHEA:21540"/>
        <dbReference type="ChEBI" id="CHEBI:18277"/>
        <dbReference type="ChEBI" id="CHEBI:58613"/>
        <dbReference type="EC" id="5.3.1.24"/>
    </reaction>
</comment>
<dbReference type="SUPFAM" id="SSF52317">
    <property type="entry name" value="Class I glutamine amidotransferase-like"/>
    <property type="match status" value="1"/>
</dbReference>
<dbReference type="FunFam" id="3.20.20.70:FF:000136">
    <property type="entry name" value="Multifunctional tryptophan biosynthesis protein"/>
    <property type="match status" value="1"/>
</dbReference>
<keyword evidence="13 16" id="KW-0456">Lyase</keyword>
<dbReference type="PIRSF" id="PIRSF001382">
    <property type="entry name" value="TrpG-trpC-trpF"/>
    <property type="match status" value="1"/>
</dbReference>
<reference evidence="21" key="1">
    <citation type="journal article" date="2023" name="Mol. Phylogenet. Evol.">
        <title>Genome-scale phylogeny and comparative genomics of the fungal order Sordariales.</title>
        <authorList>
            <person name="Hensen N."/>
            <person name="Bonometti L."/>
            <person name="Westerberg I."/>
            <person name="Brannstrom I.O."/>
            <person name="Guillou S."/>
            <person name="Cros-Aarteil S."/>
            <person name="Calhoun S."/>
            <person name="Haridas S."/>
            <person name="Kuo A."/>
            <person name="Mondo S."/>
            <person name="Pangilinan J."/>
            <person name="Riley R."/>
            <person name="LaButti K."/>
            <person name="Andreopoulos B."/>
            <person name="Lipzen A."/>
            <person name="Chen C."/>
            <person name="Yan M."/>
            <person name="Daum C."/>
            <person name="Ng V."/>
            <person name="Clum A."/>
            <person name="Steindorff A."/>
            <person name="Ohm R.A."/>
            <person name="Martin F."/>
            <person name="Silar P."/>
            <person name="Natvig D.O."/>
            <person name="Lalanne C."/>
            <person name="Gautier V."/>
            <person name="Ament-Velasquez S.L."/>
            <person name="Kruys A."/>
            <person name="Hutchinson M.I."/>
            <person name="Powell A.J."/>
            <person name="Barry K."/>
            <person name="Miller A.N."/>
            <person name="Grigoriev I.V."/>
            <person name="Debuchy R."/>
            <person name="Gladieux P."/>
            <person name="Hiltunen Thoren M."/>
            <person name="Johannesson H."/>
        </authorList>
    </citation>
    <scope>NUCLEOTIDE SEQUENCE</scope>
    <source>
        <strain evidence="21">CBS 141.50</strain>
    </source>
</reference>
<dbReference type="FunFam" id="3.40.50.880:FF:000031">
    <property type="entry name" value="Multifunctional tryptophan biosynthesis protein"/>
    <property type="match status" value="1"/>
</dbReference>
<dbReference type="EMBL" id="MU853562">
    <property type="protein sequence ID" value="KAK4146382.1"/>
    <property type="molecule type" value="Genomic_DNA"/>
</dbReference>
<dbReference type="PRINTS" id="PR00097">
    <property type="entry name" value="ANTSNTHASEII"/>
</dbReference>
<dbReference type="InterPro" id="IPR001240">
    <property type="entry name" value="PRAI_dom"/>
</dbReference>
<dbReference type="NCBIfam" id="TIGR00566">
    <property type="entry name" value="trpG_papA"/>
    <property type="match status" value="1"/>
</dbReference>
<dbReference type="InterPro" id="IPR013798">
    <property type="entry name" value="Indole-3-glycerol_P_synth_dom"/>
</dbReference>
<dbReference type="InterPro" id="IPR016302">
    <property type="entry name" value="Anthranilate_synth_II"/>
</dbReference>
<dbReference type="GO" id="GO:0004425">
    <property type="term" value="F:indole-3-glycerol-phosphate synthase activity"/>
    <property type="evidence" value="ECO:0007669"/>
    <property type="project" value="UniProtKB-UniRule"/>
</dbReference>
<dbReference type="PRINTS" id="PR00096">
    <property type="entry name" value="GATASE"/>
</dbReference>
<evidence type="ECO:0000256" key="3">
    <source>
        <dbReference type="ARBA" id="ARBA00003272"/>
    </source>
</evidence>
<comment type="pathway">
    <text evidence="5 16">Amino-acid biosynthesis; L-tryptophan biosynthesis; L-tryptophan from chorismate: step 4/5.</text>
</comment>
<comment type="function">
    <text evidence="3 16">Trifunctional enzyme bearing the Gln amidotransferase (GATase) domain of anthranilate synthase, indole-glycerolphosphate synthase, and phosphoribosylanthranilate isomerase activities.</text>
</comment>
<dbReference type="GeneID" id="87822289"/>
<protein>
    <recommendedName>
        <fullName evidence="16">Multifunctional tryptophan biosynthesis protein</fullName>
    </recommendedName>
    <domain>
        <recommendedName>
            <fullName evidence="16">Anthranilate synthase component 2</fullName>
            <shortName evidence="16">AS</shortName>
            <ecNumber evidence="16">4.1.3.27</ecNumber>
        </recommendedName>
        <alternativeName>
            <fullName evidence="16">Anthranilate synthase, glutamine amidotransferase component</fullName>
        </alternativeName>
    </domain>
    <domain>
        <recommendedName>
            <fullName evidence="16">Indole-3-glycerol phosphate synthase</fullName>
            <shortName evidence="16">IGPS</shortName>
            <ecNumber evidence="16">4.1.1.48</ecNumber>
        </recommendedName>
    </domain>
    <domain>
        <recommendedName>
            <fullName evidence="16">N-(5'-phosphoribosyl)anthranilate isomerase</fullName>
            <shortName evidence="16">PRAI</shortName>
            <ecNumber evidence="16">5.3.1.24</ecNumber>
        </recommendedName>
    </domain>
</protein>
<comment type="pathway">
    <text evidence="4 16">Amino-acid biosynthesis; L-tryptophan biosynthesis; L-tryptophan from chorismate: step 3/5.</text>
</comment>
<keyword evidence="11 16" id="KW-0057">Aromatic amino acid biosynthesis</keyword>
<dbReference type="GO" id="GO:0004640">
    <property type="term" value="F:phosphoribosylanthranilate isomerase activity"/>
    <property type="evidence" value="ECO:0007669"/>
    <property type="project" value="UniProtKB-UniRule"/>
</dbReference>
<feature type="compositionally biased region" description="Polar residues" evidence="17">
    <location>
        <begin position="248"/>
        <end position="262"/>
    </location>
</feature>
<keyword evidence="7 16" id="KW-0028">Amino-acid biosynthesis</keyword>
<dbReference type="HAMAP" id="MF_00135">
    <property type="entry name" value="PRAI"/>
    <property type="match status" value="1"/>
</dbReference>
<dbReference type="Pfam" id="PF00117">
    <property type="entry name" value="GATase"/>
    <property type="match status" value="1"/>
</dbReference>
<name>A0AAN6V7Y0_9PEZI</name>
<dbReference type="Gene3D" id="3.20.20.70">
    <property type="entry name" value="Aldolase class I"/>
    <property type="match status" value="2"/>
</dbReference>
<dbReference type="InterPro" id="IPR013785">
    <property type="entry name" value="Aldolase_TIM"/>
</dbReference>
<evidence type="ECO:0000256" key="16">
    <source>
        <dbReference type="PIRNR" id="PIRNR001382"/>
    </source>
</evidence>
<comment type="catalytic activity">
    <reaction evidence="2 16">
        <text>1-(2-carboxyphenylamino)-1-deoxy-D-ribulose 5-phosphate + H(+) = (1S,2R)-1-C-(indol-3-yl)glycerol 3-phosphate + CO2 + H2O</text>
        <dbReference type="Rhea" id="RHEA:23476"/>
        <dbReference type="ChEBI" id="CHEBI:15377"/>
        <dbReference type="ChEBI" id="CHEBI:15378"/>
        <dbReference type="ChEBI" id="CHEBI:16526"/>
        <dbReference type="ChEBI" id="CHEBI:58613"/>
        <dbReference type="ChEBI" id="CHEBI:58866"/>
        <dbReference type="EC" id="4.1.1.48"/>
    </reaction>
</comment>
<dbReference type="RefSeq" id="XP_062639753.1">
    <property type="nucleotide sequence ID" value="XM_062785676.1"/>
</dbReference>
<reference evidence="21" key="2">
    <citation type="submission" date="2023-05" db="EMBL/GenBank/DDBJ databases">
        <authorList>
            <consortium name="Lawrence Berkeley National Laboratory"/>
            <person name="Steindorff A."/>
            <person name="Hensen N."/>
            <person name="Bonometti L."/>
            <person name="Westerberg I."/>
            <person name="Brannstrom I.O."/>
            <person name="Guillou S."/>
            <person name="Cros-Aarteil S."/>
            <person name="Calhoun S."/>
            <person name="Haridas S."/>
            <person name="Kuo A."/>
            <person name="Mondo S."/>
            <person name="Pangilinan J."/>
            <person name="Riley R."/>
            <person name="Labutti K."/>
            <person name="Andreopoulos B."/>
            <person name="Lipzen A."/>
            <person name="Chen C."/>
            <person name="Yanf M."/>
            <person name="Daum C."/>
            <person name="Ng V."/>
            <person name="Clum A."/>
            <person name="Ohm R."/>
            <person name="Martin F."/>
            <person name="Silar P."/>
            <person name="Natvig D."/>
            <person name="Lalanne C."/>
            <person name="Gautier V."/>
            <person name="Ament-Velasquez S.L."/>
            <person name="Kruys A."/>
            <person name="Hutchinson M.I."/>
            <person name="Powell A.J."/>
            <person name="Barry K."/>
            <person name="Miller A.N."/>
            <person name="Grigoriev I.V."/>
            <person name="Debuchy R."/>
            <person name="Gladieux P."/>
            <person name="Thoren M.H."/>
            <person name="Johannesson H."/>
        </authorList>
    </citation>
    <scope>NUCLEOTIDE SEQUENCE</scope>
    <source>
        <strain evidence="21">CBS 141.50</strain>
    </source>
</reference>
<evidence type="ECO:0000256" key="8">
    <source>
        <dbReference type="ARBA" id="ARBA00022793"/>
    </source>
</evidence>
<keyword evidence="14" id="KW-0511">Multifunctional enzyme</keyword>
<dbReference type="Pfam" id="PF00218">
    <property type="entry name" value="IGPS"/>
    <property type="match status" value="1"/>
</dbReference>
<dbReference type="AlphaFoldDB" id="A0AAN6V7Y0"/>
<keyword evidence="9 16" id="KW-0822">Tryptophan biosynthesis</keyword>
<dbReference type="InterPro" id="IPR006221">
    <property type="entry name" value="TrpG/PapA_dom"/>
</dbReference>
<evidence type="ECO:0000256" key="9">
    <source>
        <dbReference type="ARBA" id="ARBA00022822"/>
    </source>
</evidence>
<evidence type="ECO:0000256" key="7">
    <source>
        <dbReference type="ARBA" id="ARBA00022605"/>
    </source>
</evidence>
<keyword evidence="8 16" id="KW-0210">Decarboxylase</keyword>
<feature type="domain" description="Indole-3-glycerol phosphate synthase" evidence="19">
    <location>
        <begin position="266"/>
        <end position="528"/>
    </location>
</feature>
<evidence type="ECO:0000256" key="5">
    <source>
        <dbReference type="ARBA" id="ARBA00004696"/>
    </source>
</evidence>
<evidence type="ECO:0000259" key="18">
    <source>
        <dbReference type="Pfam" id="PF00117"/>
    </source>
</evidence>
<dbReference type="CDD" id="cd00331">
    <property type="entry name" value="IGPS"/>
    <property type="match status" value="1"/>
</dbReference>
<evidence type="ECO:0000256" key="15">
    <source>
        <dbReference type="ARBA" id="ARBA00047683"/>
    </source>
</evidence>